<feature type="region of interest" description="Disordered" evidence="3">
    <location>
        <begin position="1"/>
        <end position="43"/>
    </location>
</feature>
<dbReference type="InterPro" id="IPR004088">
    <property type="entry name" value="KH_dom_type_1"/>
</dbReference>
<dbReference type="KEGG" id="soe:110778209"/>
<dbReference type="AlphaFoldDB" id="A0A9R0HWQ9"/>
<feature type="domain" description="K Homology" evidence="4">
    <location>
        <begin position="307"/>
        <end position="380"/>
    </location>
</feature>
<gene>
    <name evidence="6" type="primary">LOC110778209</name>
</gene>
<feature type="compositionally biased region" description="Polar residues" evidence="3">
    <location>
        <begin position="621"/>
        <end position="634"/>
    </location>
</feature>
<reference evidence="6" key="2">
    <citation type="submission" date="2025-08" db="UniProtKB">
        <authorList>
            <consortium name="RefSeq"/>
        </authorList>
    </citation>
    <scope>IDENTIFICATION</scope>
    <source>
        <tissue evidence="6">Leaf</tissue>
    </source>
</reference>
<evidence type="ECO:0000313" key="5">
    <source>
        <dbReference type="Proteomes" id="UP000813463"/>
    </source>
</evidence>
<dbReference type="SUPFAM" id="SSF54791">
    <property type="entry name" value="Eukaryotic type KH-domain (KH-domain type I)"/>
    <property type="match status" value="4"/>
</dbReference>
<evidence type="ECO:0000256" key="2">
    <source>
        <dbReference type="PROSITE-ProRule" id="PRU00117"/>
    </source>
</evidence>
<accession>A0A9R0HWQ9</accession>
<dbReference type="GeneID" id="110778209"/>
<dbReference type="Proteomes" id="UP000813463">
    <property type="component" value="Chromosome 1"/>
</dbReference>
<dbReference type="PANTHER" id="PTHR10288">
    <property type="entry name" value="KH DOMAIN CONTAINING RNA BINDING PROTEIN"/>
    <property type="match status" value="1"/>
</dbReference>
<feature type="domain" description="K Homology" evidence="4">
    <location>
        <begin position="389"/>
        <end position="464"/>
    </location>
</feature>
<feature type="region of interest" description="Disordered" evidence="3">
    <location>
        <begin position="602"/>
        <end position="649"/>
    </location>
</feature>
<feature type="compositionally biased region" description="Basic residues" evidence="3">
    <location>
        <begin position="17"/>
        <end position="27"/>
    </location>
</feature>
<proteinExistence type="predicted"/>
<organism evidence="5 6">
    <name type="scientific">Spinacia oleracea</name>
    <name type="common">Spinach</name>
    <dbReference type="NCBI Taxonomy" id="3562"/>
    <lineage>
        <taxon>Eukaryota</taxon>
        <taxon>Viridiplantae</taxon>
        <taxon>Streptophyta</taxon>
        <taxon>Embryophyta</taxon>
        <taxon>Tracheophyta</taxon>
        <taxon>Spermatophyta</taxon>
        <taxon>Magnoliopsida</taxon>
        <taxon>eudicotyledons</taxon>
        <taxon>Gunneridae</taxon>
        <taxon>Pentapetalae</taxon>
        <taxon>Caryophyllales</taxon>
        <taxon>Chenopodiaceae</taxon>
        <taxon>Chenopodioideae</taxon>
        <taxon>Anserineae</taxon>
        <taxon>Spinacia</taxon>
    </lineage>
</organism>
<feature type="domain" description="K Homology" evidence="4">
    <location>
        <begin position="45"/>
        <end position="115"/>
    </location>
</feature>
<feature type="domain" description="K Homology" evidence="4">
    <location>
        <begin position="150"/>
        <end position="225"/>
    </location>
</feature>
<dbReference type="InterPro" id="IPR004087">
    <property type="entry name" value="KH_dom"/>
</dbReference>
<dbReference type="CDD" id="cd22460">
    <property type="entry name" value="KH-I_PEPPER_rpt2_like"/>
    <property type="match status" value="2"/>
</dbReference>
<dbReference type="SMART" id="SM00322">
    <property type="entry name" value="KH"/>
    <property type="match status" value="4"/>
</dbReference>
<feature type="compositionally biased region" description="Polar residues" evidence="3">
    <location>
        <begin position="528"/>
        <end position="572"/>
    </location>
</feature>
<name>A0A9R0HWQ9_SPIOL</name>
<evidence type="ECO:0000259" key="4">
    <source>
        <dbReference type="SMART" id="SM00322"/>
    </source>
</evidence>
<evidence type="ECO:0000313" key="6">
    <source>
        <dbReference type="RefSeq" id="XP_021838467.2"/>
    </source>
</evidence>
<keyword evidence="2" id="KW-0694">RNA-binding</keyword>
<feature type="region of interest" description="Disordered" evidence="3">
    <location>
        <begin position="472"/>
        <end position="588"/>
    </location>
</feature>
<sequence length="697" mass="75919">MEGDRKGVLKGRQGTPFKRRGANKKGKWNNSRPEHHENTQVPNPTDTVYRILCPAKKIGSVIGKGGGIIKVLREETKSKITVSDTIPGSDERVIMIYSPPDKSSKKEVDEGNEISMPSHCPAQEALMRVHDRIIEEDLLGGKEDAENENCMVIARLLVPNNMVGCLLGKGGDVIQKLRSETGASIRVLPAEHLPSCALPTDELVQMQGKPSILKRALYDVSTLLHQNPRKEKALNFPMPSRGPGFHAAGPHLTNLPPPRGGDPMWSPRDPSRHMPPPPWMEDYGRHPGHNPGAFDDDLTRPGLEPSGEFSLKILCLVSKIGGVIGKGGINVRQLQQETGTSIHVEDASTQPEERVIRVSAFETLRNQRSQTIDAILMLQNKVSDVSEKGIITTRLLVPSNKVGCLLGQGGTVINEMRRRTQADIRVYSKEEKPECASEDEELVQVSGSFAVAKDALAEVASRLRARCLRDAGAAAEPAPPPSRPVHGYGTTGGFPRGEPQGPGPVGMGSTGSYSAVKGGMHNYEPPSYSVQPNASRYSNPNSSMESHYPNSSMESHYRNSSTESHYPNSGISSAPGAGGYANHPEAPGMRMKLHDPYLSASDSRVDIHGGSDRYPAAPPVNYNNYSGPNNTHQGSYPDPKGQSSYHSMAPQQTAYQSPYQNHQVPYQQNNAQQSPYRNMNAQHGAYQSVPAHNSYQY</sequence>
<dbReference type="GO" id="GO:0005634">
    <property type="term" value="C:nucleus"/>
    <property type="evidence" value="ECO:0000318"/>
    <property type="project" value="GO_Central"/>
</dbReference>
<dbReference type="GO" id="GO:0005737">
    <property type="term" value="C:cytoplasm"/>
    <property type="evidence" value="ECO:0000318"/>
    <property type="project" value="GO_Central"/>
</dbReference>
<dbReference type="CDD" id="cd22459">
    <property type="entry name" value="KH-I_PEPPER_rpt1_like"/>
    <property type="match status" value="1"/>
</dbReference>
<reference evidence="5" key="1">
    <citation type="journal article" date="2021" name="Nat. Commun.">
        <title>Genomic analyses provide insights into spinach domestication and the genetic basis of agronomic traits.</title>
        <authorList>
            <person name="Cai X."/>
            <person name="Sun X."/>
            <person name="Xu C."/>
            <person name="Sun H."/>
            <person name="Wang X."/>
            <person name="Ge C."/>
            <person name="Zhang Z."/>
            <person name="Wang Q."/>
            <person name="Fei Z."/>
            <person name="Jiao C."/>
            <person name="Wang Q."/>
        </authorList>
    </citation>
    <scope>NUCLEOTIDE SEQUENCE [LARGE SCALE GENOMIC DNA]</scope>
    <source>
        <strain evidence="5">cv. Varoflay</strain>
    </source>
</reference>
<dbReference type="GO" id="GO:0003729">
    <property type="term" value="F:mRNA binding"/>
    <property type="evidence" value="ECO:0000318"/>
    <property type="project" value="GO_Central"/>
</dbReference>
<keyword evidence="1" id="KW-0677">Repeat</keyword>
<dbReference type="Pfam" id="PF00013">
    <property type="entry name" value="KH_1"/>
    <property type="match status" value="4"/>
</dbReference>
<dbReference type="PROSITE" id="PS50084">
    <property type="entry name" value="KH_TYPE_1"/>
    <property type="match status" value="4"/>
</dbReference>
<dbReference type="InterPro" id="IPR036612">
    <property type="entry name" value="KH_dom_type_1_sf"/>
</dbReference>
<evidence type="ECO:0000256" key="1">
    <source>
        <dbReference type="ARBA" id="ARBA00022737"/>
    </source>
</evidence>
<protein>
    <submittedName>
        <fullName evidence="6">KH domain-containing protein HEN4</fullName>
    </submittedName>
</protein>
<dbReference type="Gene3D" id="3.30.310.210">
    <property type="match status" value="2"/>
</dbReference>
<dbReference type="RefSeq" id="XP_021838467.2">
    <property type="nucleotide sequence ID" value="XM_021982775.2"/>
</dbReference>
<keyword evidence="5" id="KW-1185">Reference proteome</keyword>
<evidence type="ECO:0000256" key="3">
    <source>
        <dbReference type="SAM" id="MobiDB-lite"/>
    </source>
</evidence>